<dbReference type="HOGENOM" id="CLU_3143921_0_0_1"/>
<accession>A7F307</accession>
<organism evidence="2 3">
    <name type="scientific">Sclerotinia sclerotiorum (strain ATCC 18683 / 1980 / Ss-1)</name>
    <name type="common">White mold</name>
    <name type="synonym">Whetzelinia sclerotiorum</name>
    <dbReference type="NCBI Taxonomy" id="665079"/>
    <lineage>
        <taxon>Eukaryota</taxon>
        <taxon>Fungi</taxon>
        <taxon>Dikarya</taxon>
        <taxon>Ascomycota</taxon>
        <taxon>Pezizomycotina</taxon>
        <taxon>Leotiomycetes</taxon>
        <taxon>Helotiales</taxon>
        <taxon>Sclerotiniaceae</taxon>
        <taxon>Sclerotinia</taxon>
    </lineage>
</organism>
<gene>
    <name evidence="2" type="ORF">SS1G_12305</name>
</gene>
<evidence type="ECO:0000256" key="1">
    <source>
        <dbReference type="SAM" id="MobiDB-lite"/>
    </source>
</evidence>
<evidence type="ECO:0000313" key="3">
    <source>
        <dbReference type="Proteomes" id="UP000001312"/>
    </source>
</evidence>
<proteinExistence type="predicted"/>
<dbReference type="KEGG" id="ssl:SS1G_12305"/>
<dbReference type="GeneID" id="5483373"/>
<dbReference type="EMBL" id="CH476639">
    <property type="protein sequence ID" value="EDN96099.1"/>
    <property type="molecule type" value="Genomic_DNA"/>
</dbReference>
<dbReference type="Proteomes" id="UP000001312">
    <property type="component" value="Unassembled WGS sequence"/>
</dbReference>
<reference evidence="3" key="1">
    <citation type="journal article" date="2011" name="PLoS Genet.">
        <title>Genomic analysis of the necrotrophic fungal pathogens Sclerotinia sclerotiorum and Botrytis cinerea.</title>
        <authorList>
            <person name="Amselem J."/>
            <person name="Cuomo C.A."/>
            <person name="van Kan J.A."/>
            <person name="Viaud M."/>
            <person name="Benito E.P."/>
            <person name="Couloux A."/>
            <person name="Coutinho P.M."/>
            <person name="de Vries R.P."/>
            <person name="Dyer P.S."/>
            <person name="Fillinger S."/>
            <person name="Fournier E."/>
            <person name="Gout L."/>
            <person name="Hahn M."/>
            <person name="Kohn L."/>
            <person name="Lapalu N."/>
            <person name="Plummer K.M."/>
            <person name="Pradier J.M."/>
            <person name="Quevillon E."/>
            <person name="Sharon A."/>
            <person name="Simon A."/>
            <person name="ten Have A."/>
            <person name="Tudzynski B."/>
            <person name="Tudzynski P."/>
            <person name="Wincker P."/>
            <person name="Andrew M."/>
            <person name="Anthouard V."/>
            <person name="Beever R.E."/>
            <person name="Beffa R."/>
            <person name="Benoit I."/>
            <person name="Bouzid O."/>
            <person name="Brault B."/>
            <person name="Chen Z."/>
            <person name="Choquer M."/>
            <person name="Collemare J."/>
            <person name="Cotton P."/>
            <person name="Danchin E.G."/>
            <person name="Da Silva C."/>
            <person name="Gautier A."/>
            <person name="Giraud C."/>
            <person name="Giraud T."/>
            <person name="Gonzalez C."/>
            <person name="Grossetete S."/>
            <person name="Guldener U."/>
            <person name="Henrissat B."/>
            <person name="Howlett B.J."/>
            <person name="Kodira C."/>
            <person name="Kretschmer M."/>
            <person name="Lappartient A."/>
            <person name="Leroch M."/>
            <person name="Levis C."/>
            <person name="Mauceli E."/>
            <person name="Neuveglise C."/>
            <person name="Oeser B."/>
            <person name="Pearson M."/>
            <person name="Poulain J."/>
            <person name="Poussereau N."/>
            <person name="Quesneville H."/>
            <person name="Rascle C."/>
            <person name="Schumacher J."/>
            <person name="Segurens B."/>
            <person name="Sexton A."/>
            <person name="Silva E."/>
            <person name="Sirven C."/>
            <person name="Soanes D.M."/>
            <person name="Talbot N.J."/>
            <person name="Templeton M."/>
            <person name="Yandava C."/>
            <person name="Yarden O."/>
            <person name="Zeng Q."/>
            <person name="Rollins J.A."/>
            <person name="Lebrun M.H."/>
            <person name="Dickman M."/>
        </authorList>
    </citation>
    <scope>NUCLEOTIDE SEQUENCE [LARGE SCALE GENOMIC DNA]</scope>
    <source>
        <strain evidence="3">ATCC 18683 / 1980 / Ss-1</strain>
    </source>
</reference>
<dbReference type="RefSeq" id="XP_001587275.1">
    <property type="nucleotide sequence ID" value="XM_001587225.1"/>
</dbReference>
<keyword evidence="3" id="KW-1185">Reference proteome</keyword>
<dbReference type="InParanoid" id="A7F307"/>
<evidence type="ECO:0000313" key="2">
    <source>
        <dbReference type="EMBL" id="EDN96099.1"/>
    </source>
</evidence>
<dbReference type="AlphaFoldDB" id="A7F307"/>
<feature type="region of interest" description="Disordered" evidence="1">
    <location>
        <begin position="26"/>
        <end position="49"/>
    </location>
</feature>
<sequence>MAVNVLAGIFRGWSVELDVRGWVSDGEIEEGGGGGGGGSREEDSLLEGG</sequence>
<name>A7F307_SCLS1</name>
<protein>
    <submittedName>
        <fullName evidence="2">Uncharacterized protein</fullName>
    </submittedName>
</protein>